<keyword evidence="1" id="KW-0175">Coiled coil</keyword>
<accession>A0ABW3T0Y8</accession>
<evidence type="ECO:0000313" key="4">
    <source>
        <dbReference type="Proteomes" id="UP001597216"/>
    </source>
</evidence>
<feature type="coiled-coil region" evidence="1">
    <location>
        <begin position="39"/>
        <end position="66"/>
    </location>
</feature>
<proteinExistence type="predicted"/>
<evidence type="ECO:0000256" key="1">
    <source>
        <dbReference type="SAM" id="Coils"/>
    </source>
</evidence>
<name>A0ABW3T0Y8_9CAUL</name>
<reference evidence="4" key="1">
    <citation type="journal article" date="2019" name="Int. J. Syst. Evol. Microbiol.">
        <title>The Global Catalogue of Microorganisms (GCM) 10K type strain sequencing project: providing services to taxonomists for standard genome sequencing and annotation.</title>
        <authorList>
            <consortium name="The Broad Institute Genomics Platform"/>
            <consortium name="The Broad Institute Genome Sequencing Center for Infectious Disease"/>
            <person name="Wu L."/>
            <person name="Ma J."/>
        </authorList>
    </citation>
    <scope>NUCLEOTIDE SEQUENCE [LARGE SCALE GENOMIC DNA]</scope>
    <source>
        <strain evidence="4">CCUG 55074</strain>
    </source>
</reference>
<keyword evidence="2" id="KW-0812">Transmembrane</keyword>
<dbReference type="EMBL" id="JBHTLQ010000007">
    <property type="protein sequence ID" value="MFD1189881.1"/>
    <property type="molecule type" value="Genomic_DNA"/>
</dbReference>
<comment type="caution">
    <text evidence="3">The sequence shown here is derived from an EMBL/GenBank/DDBJ whole genome shotgun (WGS) entry which is preliminary data.</text>
</comment>
<keyword evidence="2" id="KW-1133">Transmembrane helix</keyword>
<keyword evidence="4" id="KW-1185">Reference proteome</keyword>
<evidence type="ECO:0000313" key="3">
    <source>
        <dbReference type="EMBL" id="MFD1189881.1"/>
    </source>
</evidence>
<dbReference type="RefSeq" id="WP_374345144.1">
    <property type="nucleotide sequence ID" value="NZ_JBHTLQ010000007.1"/>
</dbReference>
<protein>
    <recommendedName>
        <fullName evidence="5">Phage shock protein B</fullName>
    </recommendedName>
</protein>
<evidence type="ECO:0000256" key="2">
    <source>
        <dbReference type="SAM" id="Phobius"/>
    </source>
</evidence>
<sequence>MSAPAFFTTLSMVLGTVLIIFGMRYRASVLQSQARRAEAEATAAALAQIQSDLADARDRLAAIEKLLKDVG</sequence>
<organism evidence="3 4">
    <name type="scientific">Phenylobacterium conjunctum</name>
    <dbReference type="NCBI Taxonomy" id="1298959"/>
    <lineage>
        <taxon>Bacteria</taxon>
        <taxon>Pseudomonadati</taxon>
        <taxon>Pseudomonadota</taxon>
        <taxon>Alphaproteobacteria</taxon>
        <taxon>Caulobacterales</taxon>
        <taxon>Caulobacteraceae</taxon>
        <taxon>Phenylobacterium</taxon>
    </lineage>
</organism>
<keyword evidence="2" id="KW-0472">Membrane</keyword>
<gene>
    <name evidence="3" type="ORF">ACFQ27_04755</name>
</gene>
<dbReference type="Proteomes" id="UP001597216">
    <property type="component" value="Unassembled WGS sequence"/>
</dbReference>
<evidence type="ECO:0008006" key="5">
    <source>
        <dbReference type="Google" id="ProtNLM"/>
    </source>
</evidence>
<feature type="transmembrane region" description="Helical" evidence="2">
    <location>
        <begin position="6"/>
        <end position="25"/>
    </location>
</feature>